<proteinExistence type="predicted"/>
<name>A0ABQ2SHP8_STREZ</name>
<protein>
    <recommendedName>
        <fullName evidence="3">DUF4259 domain-containing protein</fullName>
    </recommendedName>
</protein>
<dbReference type="EMBL" id="BMTX01000001">
    <property type="protein sequence ID" value="GGS29345.1"/>
    <property type="molecule type" value="Genomic_DNA"/>
</dbReference>
<comment type="caution">
    <text evidence="1">The sequence shown here is derived from an EMBL/GenBank/DDBJ whole genome shotgun (WGS) entry which is preliminary data.</text>
</comment>
<evidence type="ECO:0008006" key="3">
    <source>
        <dbReference type="Google" id="ProtNLM"/>
    </source>
</evidence>
<evidence type="ECO:0000313" key="1">
    <source>
        <dbReference type="EMBL" id="GGS29345.1"/>
    </source>
</evidence>
<reference evidence="2" key="1">
    <citation type="journal article" date="2019" name="Int. J. Syst. Evol. Microbiol.">
        <title>The Global Catalogue of Microorganisms (GCM) 10K type strain sequencing project: providing services to taxonomists for standard genome sequencing and annotation.</title>
        <authorList>
            <consortium name="The Broad Institute Genomics Platform"/>
            <consortium name="The Broad Institute Genome Sequencing Center for Infectious Disease"/>
            <person name="Wu L."/>
            <person name="Ma J."/>
        </authorList>
    </citation>
    <scope>NUCLEOTIDE SEQUENCE [LARGE SCALE GENOMIC DNA]</scope>
    <source>
        <strain evidence="2">JCM 4416</strain>
    </source>
</reference>
<dbReference type="InterPro" id="IPR025355">
    <property type="entry name" value="DUF4259"/>
</dbReference>
<dbReference type="Proteomes" id="UP000597853">
    <property type="component" value="Unassembled WGS sequence"/>
</dbReference>
<gene>
    <name evidence="1" type="ORF">GCM10010285_04810</name>
</gene>
<keyword evidence="2" id="KW-1185">Reference proteome</keyword>
<sequence length="148" mass="15591">MGTWGTGPFDNDAAADFAGALDDAGPERRVAMVRDVLVRTIEARGWLADADEAVAAAALVAAQCPGGEPVDTVYGPEQPMPAFPEDLRKPADEALARTATDPCGPAPNWVEAEYAEQWQAVLARLRAVLVPPPTTSASDAARPARRAR</sequence>
<evidence type="ECO:0000313" key="2">
    <source>
        <dbReference type="Proteomes" id="UP000597853"/>
    </source>
</evidence>
<dbReference type="Pfam" id="PF14078">
    <property type="entry name" value="DUF4259"/>
    <property type="match status" value="1"/>
</dbReference>
<accession>A0ABQ2SHP8</accession>
<organism evidence="1 2">
    <name type="scientific">Streptomyces pseudogriseolus</name>
    <name type="common">Streptomyces gancidicus</name>
    <name type="synonym">Streptomyces rubiginosus</name>
    <dbReference type="NCBI Taxonomy" id="36817"/>
    <lineage>
        <taxon>Bacteria</taxon>
        <taxon>Bacillati</taxon>
        <taxon>Actinomycetota</taxon>
        <taxon>Actinomycetes</taxon>
        <taxon>Kitasatosporales</taxon>
        <taxon>Streptomycetaceae</taxon>
        <taxon>Streptomyces</taxon>
        <taxon>Streptomyces pseudogriseolus group</taxon>
    </lineage>
</organism>